<feature type="transmembrane region" description="Helical" evidence="1">
    <location>
        <begin position="227"/>
        <end position="245"/>
    </location>
</feature>
<organism evidence="2 3">
    <name type="scientific">Clavelina lepadiformis</name>
    <name type="common">Light-bulb sea squirt</name>
    <name type="synonym">Ascidia lepadiformis</name>
    <dbReference type="NCBI Taxonomy" id="159417"/>
    <lineage>
        <taxon>Eukaryota</taxon>
        <taxon>Metazoa</taxon>
        <taxon>Chordata</taxon>
        <taxon>Tunicata</taxon>
        <taxon>Ascidiacea</taxon>
        <taxon>Aplousobranchia</taxon>
        <taxon>Clavelinidae</taxon>
        <taxon>Clavelina</taxon>
    </lineage>
</organism>
<sequence>MKIIVAGFSKTGTKSMVSALEGLDYQVYDWMDHFWYHEKEWRKIFSSGGCVEDFKQMYKNVDAVVDVPAYIFWEEIHQAFPDAKIILTTRNEDSWFQSWKAQIEQIRQKLAFQIFKTITPIGRRFAAFNHDFGCVITGSYQTSMFTIKPANEMLMKRNFRQHQAYCLQNAPKDKLLVYNVKEGWEPLCHFLGKNIPDKPFPHENADGAIVDKVMMTHPVAMQMKRELFVAFGLLTGLFAFVFYRIF</sequence>
<dbReference type="PANTHER" id="PTHR36978:SF4">
    <property type="entry name" value="P-LOOP CONTAINING NUCLEOSIDE TRIPHOSPHATE HYDROLASE PROTEIN"/>
    <property type="match status" value="1"/>
</dbReference>
<gene>
    <name evidence="2" type="ORF">CVLEPA_LOCUS21020</name>
</gene>
<dbReference type="SUPFAM" id="SSF52540">
    <property type="entry name" value="P-loop containing nucleoside triphosphate hydrolases"/>
    <property type="match status" value="1"/>
</dbReference>
<reference evidence="2 3" key="1">
    <citation type="submission" date="2024-02" db="EMBL/GenBank/DDBJ databases">
        <authorList>
            <person name="Daric V."/>
            <person name="Darras S."/>
        </authorList>
    </citation>
    <scope>NUCLEOTIDE SEQUENCE [LARGE SCALE GENOMIC DNA]</scope>
</reference>
<evidence type="ECO:0000256" key="1">
    <source>
        <dbReference type="SAM" id="Phobius"/>
    </source>
</evidence>
<dbReference type="PANTHER" id="PTHR36978">
    <property type="entry name" value="P-LOOP CONTAINING NUCLEOTIDE TRIPHOSPHATE HYDROLASE"/>
    <property type="match status" value="1"/>
</dbReference>
<evidence type="ECO:0008006" key="4">
    <source>
        <dbReference type="Google" id="ProtNLM"/>
    </source>
</evidence>
<proteinExistence type="predicted"/>
<dbReference type="InterPro" id="IPR040632">
    <property type="entry name" value="Sulfotransfer_4"/>
</dbReference>
<dbReference type="Gene3D" id="3.40.50.300">
    <property type="entry name" value="P-loop containing nucleotide triphosphate hydrolases"/>
    <property type="match status" value="1"/>
</dbReference>
<accession>A0ABP0GB55</accession>
<keyword evidence="1" id="KW-1133">Transmembrane helix</keyword>
<comment type="caution">
    <text evidence="2">The sequence shown here is derived from an EMBL/GenBank/DDBJ whole genome shotgun (WGS) entry which is preliminary data.</text>
</comment>
<evidence type="ECO:0000313" key="2">
    <source>
        <dbReference type="EMBL" id="CAK8689032.1"/>
    </source>
</evidence>
<protein>
    <recommendedName>
        <fullName evidence="4">Sulfotransferase family protein</fullName>
    </recommendedName>
</protein>
<keyword evidence="3" id="KW-1185">Reference proteome</keyword>
<dbReference type="EMBL" id="CAWYQH010000108">
    <property type="protein sequence ID" value="CAK8689032.1"/>
    <property type="molecule type" value="Genomic_DNA"/>
</dbReference>
<dbReference type="Proteomes" id="UP001642483">
    <property type="component" value="Unassembled WGS sequence"/>
</dbReference>
<dbReference type="Pfam" id="PF17784">
    <property type="entry name" value="Sulfotransfer_4"/>
    <property type="match status" value="1"/>
</dbReference>
<evidence type="ECO:0000313" key="3">
    <source>
        <dbReference type="Proteomes" id="UP001642483"/>
    </source>
</evidence>
<name>A0ABP0GB55_CLALP</name>
<keyword evidence="1" id="KW-0472">Membrane</keyword>
<dbReference type="InterPro" id="IPR027417">
    <property type="entry name" value="P-loop_NTPase"/>
</dbReference>
<keyword evidence="1" id="KW-0812">Transmembrane</keyword>